<dbReference type="PIRSF" id="PIRSF021320">
    <property type="entry name" value="DUF984"/>
    <property type="match status" value="1"/>
</dbReference>
<accession>A0ABW8KVK5</accession>
<comment type="caution">
    <text evidence="2">The sequence shown here is derived from an EMBL/GenBank/DDBJ whole genome shotgun (WGS) entry which is preliminary data.</text>
</comment>
<dbReference type="SMART" id="SM01022">
    <property type="entry name" value="ASCH"/>
    <property type="match status" value="1"/>
</dbReference>
<organism evidence="2 3">
    <name type="scientific">Pseudoalteromonas rhizosphaerae</name>
    <dbReference type="NCBI Taxonomy" id="2518973"/>
    <lineage>
        <taxon>Bacteria</taxon>
        <taxon>Pseudomonadati</taxon>
        <taxon>Pseudomonadota</taxon>
        <taxon>Gammaproteobacteria</taxon>
        <taxon>Alteromonadales</taxon>
        <taxon>Pseudoalteromonadaceae</taxon>
        <taxon>Pseudoalteromonas</taxon>
    </lineage>
</organism>
<dbReference type="Pfam" id="PF04266">
    <property type="entry name" value="ASCH"/>
    <property type="match status" value="1"/>
</dbReference>
<dbReference type="PANTHER" id="PTHR39203:SF1">
    <property type="entry name" value="CYTOPLASMIC PROTEIN"/>
    <property type="match status" value="1"/>
</dbReference>
<dbReference type="SUPFAM" id="SSF88697">
    <property type="entry name" value="PUA domain-like"/>
    <property type="match status" value="1"/>
</dbReference>
<evidence type="ECO:0000313" key="2">
    <source>
        <dbReference type="EMBL" id="MFK3863589.1"/>
    </source>
</evidence>
<proteinExistence type="predicted"/>
<dbReference type="InterPro" id="IPR015947">
    <property type="entry name" value="PUA-like_sf"/>
</dbReference>
<dbReference type="InterPro" id="IPR009326">
    <property type="entry name" value="DUF984"/>
</dbReference>
<dbReference type="Proteomes" id="UP001620262">
    <property type="component" value="Unassembled WGS sequence"/>
</dbReference>
<dbReference type="EMBL" id="JBJDOT010000006">
    <property type="protein sequence ID" value="MFK3863589.1"/>
    <property type="molecule type" value="Genomic_DNA"/>
</dbReference>
<protein>
    <submittedName>
        <fullName evidence="2">ASCH domain-containing protein</fullName>
    </submittedName>
</protein>
<dbReference type="CDD" id="cd06553">
    <property type="entry name" value="ASCH_Ef3133_like"/>
    <property type="match status" value="1"/>
</dbReference>
<evidence type="ECO:0000313" key="3">
    <source>
        <dbReference type="Proteomes" id="UP001620262"/>
    </source>
</evidence>
<gene>
    <name evidence="2" type="ORF">ACI2JU_06820</name>
</gene>
<keyword evidence="3" id="KW-1185">Reference proteome</keyword>
<evidence type="ECO:0000259" key="1">
    <source>
        <dbReference type="SMART" id="SM01022"/>
    </source>
</evidence>
<feature type="domain" description="ASCH" evidence="1">
    <location>
        <begin position="32"/>
        <end position="155"/>
    </location>
</feature>
<reference evidence="2 3" key="1">
    <citation type="submission" date="2024-11" db="EMBL/GenBank/DDBJ databases">
        <title>The Natural Products Discovery Center: Release of the First 8490 Sequenced Strains for Exploring Actinobacteria Biosynthetic Diversity.</title>
        <authorList>
            <person name="Kalkreuter E."/>
            <person name="Kautsar S.A."/>
            <person name="Yang D."/>
            <person name="Bader C.D."/>
            <person name="Teijaro C.N."/>
            <person name="Fluegel L."/>
            <person name="Davis C.M."/>
            <person name="Simpson J.R."/>
            <person name="Lauterbach L."/>
            <person name="Steele A.D."/>
            <person name="Gui C."/>
            <person name="Meng S."/>
            <person name="Li G."/>
            <person name="Viehrig K."/>
            <person name="Ye F."/>
            <person name="Su P."/>
            <person name="Kiefer A.F."/>
            <person name="Nichols A."/>
            <person name="Cepeda A.J."/>
            <person name="Yan W."/>
            <person name="Fan B."/>
            <person name="Jiang Y."/>
            <person name="Adhikari A."/>
            <person name="Zheng C.-J."/>
            <person name="Schuster L."/>
            <person name="Cowan T.M."/>
            <person name="Smanski M.J."/>
            <person name="Chevrette M.G."/>
            <person name="De Carvalho L.P.S."/>
            <person name="Shen B."/>
        </authorList>
    </citation>
    <scope>NUCLEOTIDE SEQUENCE [LARGE SCALE GENOMIC DNA]</scope>
    <source>
        <strain evidence="2 3">NPDC078403</strain>
    </source>
</reference>
<dbReference type="PANTHER" id="PTHR39203">
    <property type="entry name" value="CYTOPLASMIC PROTEIN-RELATED"/>
    <property type="match status" value="1"/>
</dbReference>
<dbReference type="Gene3D" id="3.10.400.10">
    <property type="entry name" value="Sulfate adenylyltransferase"/>
    <property type="match status" value="1"/>
</dbReference>
<dbReference type="InterPro" id="IPR007374">
    <property type="entry name" value="ASCH_domain"/>
</dbReference>
<dbReference type="RefSeq" id="WP_149983027.1">
    <property type="nucleotide sequence ID" value="NZ_CABVLM010000016.1"/>
</dbReference>
<name>A0ABW8KVK5_9GAMM</name>
<sequence>MLLQSSNPQAIERLINEFNHAYSRSITKLPVWYFCDNQIDADECAALVLKGIKQATTTSLYWFEHSKEALPKVGDLAIFTNWHGEPLGVIETTSVAIVPYNEITAEYAALEGEGDKSLHYWRKVHWTYYQRELAETKFERSNMMPLVCEQFKLVYVA</sequence>